<accession>A0A6J1DWF4</accession>
<feature type="compositionally biased region" description="Basic and acidic residues" evidence="1">
    <location>
        <begin position="69"/>
        <end position="88"/>
    </location>
</feature>
<evidence type="ECO:0000313" key="3">
    <source>
        <dbReference type="RefSeq" id="XP_022157419.1"/>
    </source>
</evidence>
<sequence>MLEKPNKMKSSLDKRSKNKYCRFHRDHGHDTSQCYDLRDKVENLIRRGHLKKYVGKKDSCFSQGKRKFDRLDRDDRDKSPSPKKRESSGKRLVVLNTIFGGPNGGHSGNKRKALIRETGREVNASYIQPIATISFSTADQEGIHLLYNDALVISPIIDNVQVRRVLVDGGASTNILSLSTYLALGWEKSQLK</sequence>
<dbReference type="Proteomes" id="UP000504603">
    <property type="component" value="Unplaced"/>
</dbReference>
<reference evidence="3" key="1">
    <citation type="submission" date="2025-08" db="UniProtKB">
        <authorList>
            <consortium name="RefSeq"/>
        </authorList>
    </citation>
    <scope>IDENTIFICATION</scope>
    <source>
        <strain evidence="3">OHB3-1</strain>
    </source>
</reference>
<evidence type="ECO:0000256" key="1">
    <source>
        <dbReference type="SAM" id="MobiDB-lite"/>
    </source>
</evidence>
<name>A0A6J1DWF4_MOMCH</name>
<dbReference type="AlphaFoldDB" id="A0A6J1DWF4"/>
<proteinExistence type="predicted"/>
<dbReference type="GeneID" id="111024120"/>
<dbReference type="RefSeq" id="XP_022157419.1">
    <property type="nucleotide sequence ID" value="XM_022301727.1"/>
</dbReference>
<feature type="region of interest" description="Disordered" evidence="1">
    <location>
        <begin position="65"/>
        <end position="88"/>
    </location>
</feature>
<dbReference type="OrthoDB" id="1092276at2759"/>
<keyword evidence="2" id="KW-1185">Reference proteome</keyword>
<dbReference type="KEGG" id="mcha:111024120"/>
<protein>
    <submittedName>
        <fullName evidence="3">Uncharacterized protein LOC111024120</fullName>
    </submittedName>
</protein>
<evidence type="ECO:0000313" key="2">
    <source>
        <dbReference type="Proteomes" id="UP000504603"/>
    </source>
</evidence>
<gene>
    <name evidence="3" type="primary">LOC111024120</name>
</gene>
<organism evidence="2 3">
    <name type="scientific">Momordica charantia</name>
    <name type="common">Bitter gourd</name>
    <name type="synonym">Balsam pear</name>
    <dbReference type="NCBI Taxonomy" id="3673"/>
    <lineage>
        <taxon>Eukaryota</taxon>
        <taxon>Viridiplantae</taxon>
        <taxon>Streptophyta</taxon>
        <taxon>Embryophyta</taxon>
        <taxon>Tracheophyta</taxon>
        <taxon>Spermatophyta</taxon>
        <taxon>Magnoliopsida</taxon>
        <taxon>eudicotyledons</taxon>
        <taxon>Gunneridae</taxon>
        <taxon>Pentapetalae</taxon>
        <taxon>rosids</taxon>
        <taxon>fabids</taxon>
        <taxon>Cucurbitales</taxon>
        <taxon>Cucurbitaceae</taxon>
        <taxon>Momordiceae</taxon>
        <taxon>Momordica</taxon>
    </lineage>
</organism>